<dbReference type="InterPro" id="IPR029044">
    <property type="entry name" value="Nucleotide-diphossugar_trans"/>
</dbReference>
<dbReference type="SUPFAM" id="SSF53756">
    <property type="entry name" value="UDP-Glycosyltransferase/glycogen phosphorylase"/>
    <property type="match status" value="1"/>
</dbReference>
<name>A0A2U8W4W8_9HYPH</name>
<dbReference type="KEGG" id="mets:DK389_12255"/>
<protein>
    <submittedName>
        <fullName evidence="3">Uncharacterized protein</fullName>
    </submittedName>
</protein>
<dbReference type="PANTHER" id="PTHR43685">
    <property type="entry name" value="GLYCOSYLTRANSFERASE"/>
    <property type="match status" value="1"/>
</dbReference>
<dbReference type="EMBL" id="CP029550">
    <property type="protein sequence ID" value="AWN41155.1"/>
    <property type="molecule type" value="Genomic_DNA"/>
</dbReference>
<evidence type="ECO:0000313" key="4">
    <source>
        <dbReference type="Proteomes" id="UP000245926"/>
    </source>
</evidence>
<dbReference type="Gene3D" id="3.40.50.2000">
    <property type="entry name" value="Glycogen Phosphorylase B"/>
    <property type="match status" value="1"/>
</dbReference>
<evidence type="ECO:0000259" key="2">
    <source>
        <dbReference type="Pfam" id="PF22772"/>
    </source>
</evidence>
<reference evidence="4" key="1">
    <citation type="submission" date="2018-05" db="EMBL/GenBank/DDBJ databases">
        <title>Complete Genome Sequence of Methylobacterium sp. 17SD2-17.</title>
        <authorList>
            <person name="Srinivasan S."/>
        </authorList>
    </citation>
    <scope>NUCLEOTIDE SEQUENCE [LARGE SCALE GENOMIC DNA]</scope>
    <source>
        <strain evidence="4">17SD2-17</strain>
    </source>
</reference>
<dbReference type="InterPro" id="IPR007739">
    <property type="entry name" value="RgpF"/>
</dbReference>
<evidence type="ECO:0000313" key="3">
    <source>
        <dbReference type="EMBL" id="AWN41155.1"/>
    </source>
</evidence>
<dbReference type="AlphaFoldDB" id="A0A2U8W4W8"/>
<dbReference type="InterPro" id="IPR055050">
    <property type="entry name" value="WsaF_C"/>
</dbReference>
<feature type="domain" description="WsaF C-terminal" evidence="2">
    <location>
        <begin position="733"/>
        <end position="856"/>
    </location>
</feature>
<sequence length="1257" mass="144049">MRFARPKSLQELQDPSIGKFMEYAMRVNFFRARARLKRSKSIVRKSILFDSAYYAQVYGLSRHIDAAEHFCKIGWKKGFNPSRFFDVNFYLSAYEDVRKVGANPLVHYLTEGAQEFRWPVKDFDVAAFCAAHAELDPRTQNPAEFCVEKYGGYDWTQEQYRSVVLPEDVVHAFKSRFDPDFYRSMNIDTCEAGEDPYYHFINRGQYEDRDPAPEFDIGFYRSKIRSTDELLGNPIFHYVRQGRPQGAATQPADAINLDTRTISPATHDLKICVHAHCYYPELLSEVLPGFANLPATAKVVITTCSEPDKEFIQKRLSREAFPQAVEVRQVPNRGRDLGPFLIGCRDIWRDFDIVVHVHTKVSPHIRWGKHWREYLLDQTFGSEGLVNDVLSRFQAEADLGCLYPRNFCKIRRFTQKEGNTSVIEAMMQRLGYGRETLQQSDYPAGSMAWYRTSALTALTESIDSYDQFEEEARQLDFTFAHALERILPLVVRASGYRVCSYTTSRRSRLIPRADFPARENTYMDIPDRWIGDTPNIARHPVLPTAPASRVYNERCLNIHWIIPSFNARGAGGHMSIFRMVEFLERFGHHQTLWLQSAIDFSDQAEARSRAQQWYRPIGQNVHVRFLPEDIRQLSGDALIATERWSAFPASLAVNFKERFYFVQDFEPSFYPAGELQILTEATYDFGFAALCAGPWLGQLMRERGLWTRCWDLCAEHEVYYPGIRPPVGERPIRIAFYARPYTPRRAVGLGFAAFEILHRRGVNFHVELFGEANLEAEFDFAHTQHGVLTHEELSDLYRNSDIGVVFSSTNYSLIPLEMMACDLPVVEIDVPSTRAVFKNDEVYFASPTPYGIADAIEALLNDKDRQAQQRERGRAFVERTSWERSARAVESAIRERIAELGYTALSPEPFPAPVVVDKPKATVLIPTYNAGASFAQVLDQVTRQACDFAYDILIIDSESTDGTYDLAKGYADRGVRIERIPKAEFQHGRTRNLGIERSEGAYVALITQDACPRNSHWLQHLIGGFSRGPRVAGVIGRHEAYPEHDAFTRRDMTEMFDGLALLPDVIDRDNGLPSYIYPGGQTWQMLMHFYSDNNSAMSREAWKVLSYPEIEWGEDQVWANEMLKLGFQKAYVNEAVVYHSHKFDLKTQYKTSMTEGKFWAEQFGINLHPDPEAAIAAMNARDQAFAICHSIDADALEQRRLFNRAIVEGRSAGYRAAPLFEMPSGSGVTRTTAIISNGWLRLMLDREHFYKYTGWFT</sequence>
<dbReference type="CDD" id="cd03801">
    <property type="entry name" value="GT4_PimA-like"/>
    <property type="match status" value="1"/>
</dbReference>
<dbReference type="Gene3D" id="3.40.50.11090">
    <property type="match status" value="1"/>
</dbReference>
<dbReference type="CDD" id="cd00761">
    <property type="entry name" value="Glyco_tranf_GTA_type"/>
    <property type="match status" value="1"/>
</dbReference>
<dbReference type="Pfam" id="PF05045">
    <property type="entry name" value="RgpF"/>
    <property type="match status" value="1"/>
</dbReference>
<evidence type="ECO:0000259" key="1">
    <source>
        <dbReference type="Pfam" id="PF00535"/>
    </source>
</evidence>
<feature type="domain" description="Glycosyltransferase 2-like" evidence="1">
    <location>
        <begin position="922"/>
        <end position="1101"/>
    </location>
</feature>
<dbReference type="InterPro" id="IPR050834">
    <property type="entry name" value="Glycosyltransf_2"/>
</dbReference>
<gene>
    <name evidence="3" type="ORF">DK389_12255</name>
</gene>
<dbReference type="Proteomes" id="UP000245926">
    <property type="component" value="Chromosome"/>
</dbReference>
<dbReference type="PANTHER" id="PTHR43685:SF13">
    <property type="entry name" value="O ANTIGEN BIOSYNTHESIS RHAMNOSYLTRANSFERASE RFBN"/>
    <property type="match status" value="1"/>
</dbReference>
<keyword evidence="4" id="KW-1185">Reference proteome</keyword>
<dbReference type="SUPFAM" id="SSF53448">
    <property type="entry name" value="Nucleotide-diphospho-sugar transferases"/>
    <property type="match status" value="1"/>
</dbReference>
<dbReference type="Pfam" id="PF00535">
    <property type="entry name" value="Glycos_transf_2"/>
    <property type="match status" value="1"/>
</dbReference>
<dbReference type="InterPro" id="IPR001173">
    <property type="entry name" value="Glyco_trans_2-like"/>
</dbReference>
<proteinExistence type="predicted"/>
<accession>A0A2U8W4W8</accession>
<organism evidence="3 4">
    <name type="scientific">Methylobacterium durans</name>
    <dbReference type="NCBI Taxonomy" id="2202825"/>
    <lineage>
        <taxon>Bacteria</taxon>
        <taxon>Pseudomonadati</taxon>
        <taxon>Pseudomonadota</taxon>
        <taxon>Alphaproteobacteria</taxon>
        <taxon>Hyphomicrobiales</taxon>
        <taxon>Methylobacteriaceae</taxon>
        <taxon>Methylobacterium</taxon>
    </lineage>
</organism>
<dbReference type="Pfam" id="PF22772">
    <property type="entry name" value="WsaF_C"/>
    <property type="match status" value="1"/>
</dbReference>
<dbReference type="OrthoDB" id="7220105at2"/>
<dbReference type="GO" id="GO:0044010">
    <property type="term" value="P:single-species biofilm formation"/>
    <property type="evidence" value="ECO:0007669"/>
    <property type="project" value="TreeGrafter"/>
</dbReference>
<dbReference type="Gene3D" id="3.90.550.10">
    <property type="entry name" value="Spore Coat Polysaccharide Biosynthesis Protein SpsA, Chain A"/>
    <property type="match status" value="1"/>
</dbReference>